<protein>
    <recommendedName>
        <fullName evidence="4">FAR1 domain-containing protein</fullName>
    </recommendedName>
</protein>
<evidence type="ECO:0008006" key="4">
    <source>
        <dbReference type="Google" id="ProtNLM"/>
    </source>
</evidence>
<evidence type="ECO:0000256" key="1">
    <source>
        <dbReference type="SAM" id="MobiDB-lite"/>
    </source>
</evidence>
<dbReference type="EMBL" id="MU865104">
    <property type="protein sequence ID" value="KAK4457645.1"/>
    <property type="molecule type" value="Genomic_DNA"/>
</dbReference>
<evidence type="ECO:0000313" key="2">
    <source>
        <dbReference type="EMBL" id="KAK4457645.1"/>
    </source>
</evidence>
<feature type="region of interest" description="Disordered" evidence="1">
    <location>
        <begin position="118"/>
        <end position="137"/>
    </location>
</feature>
<name>A0AAV9HAJ4_9PEZI</name>
<accession>A0AAV9HAJ4</accession>
<proteinExistence type="predicted"/>
<sequence length="275" mass="31315">MPPFPASRLLNPGSYDDLSDSPDITDSDCSEPSSWGGFSEEEDDDDEFEAIPNPPDGFGIPVNPDDLDGEHRPAPTIYDLQRSINLHFAKHRGFTVNRRQGQNKQGKGDKRGFTRYTIEYNRSGQPRRSTAKSRKSSSRKCSCKWQSVAKATPGVGWLYYNHTNPVHQVHNHGSSFHPSAHPQHRRVTKEQYAVMAPAFDEPSIRAREIQHLVEKQVEGTVLIRKDVYNWQQARRLDMLEGYTSTGYLLKVLDDENIPHKKLMEPDDPDQLMCLV</sequence>
<evidence type="ECO:0000313" key="3">
    <source>
        <dbReference type="Proteomes" id="UP001321749"/>
    </source>
</evidence>
<feature type="compositionally biased region" description="Acidic residues" evidence="1">
    <location>
        <begin position="17"/>
        <end position="29"/>
    </location>
</feature>
<reference evidence="2" key="1">
    <citation type="journal article" date="2023" name="Mol. Phylogenet. Evol.">
        <title>Genome-scale phylogeny and comparative genomics of the fungal order Sordariales.</title>
        <authorList>
            <person name="Hensen N."/>
            <person name="Bonometti L."/>
            <person name="Westerberg I."/>
            <person name="Brannstrom I.O."/>
            <person name="Guillou S."/>
            <person name="Cros-Aarteil S."/>
            <person name="Calhoun S."/>
            <person name="Haridas S."/>
            <person name="Kuo A."/>
            <person name="Mondo S."/>
            <person name="Pangilinan J."/>
            <person name="Riley R."/>
            <person name="LaButti K."/>
            <person name="Andreopoulos B."/>
            <person name="Lipzen A."/>
            <person name="Chen C."/>
            <person name="Yan M."/>
            <person name="Daum C."/>
            <person name="Ng V."/>
            <person name="Clum A."/>
            <person name="Steindorff A."/>
            <person name="Ohm R.A."/>
            <person name="Martin F."/>
            <person name="Silar P."/>
            <person name="Natvig D.O."/>
            <person name="Lalanne C."/>
            <person name="Gautier V."/>
            <person name="Ament-Velasquez S.L."/>
            <person name="Kruys A."/>
            <person name="Hutchinson M.I."/>
            <person name="Powell A.J."/>
            <person name="Barry K."/>
            <person name="Miller A.N."/>
            <person name="Grigoriev I.V."/>
            <person name="Debuchy R."/>
            <person name="Gladieux P."/>
            <person name="Hiltunen Thoren M."/>
            <person name="Johannesson H."/>
        </authorList>
    </citation>
    <scope>NUCLEOTIDE SEQUENCE</scope>
    <source>
        <strain evidence="2">PSN324</strain>
    </source>
</reference>
<comment type="caution">
    <text evidence="2">The sequence shown here is derived from an EMBL/GenBank/DDBJ whole genome shotgun (WGS) entry which is preliminary data.</text>
</comment>
<gene>
    <name evidence="2" type="ORF">QBC42DRAFT_35409</name>
</gene>
<feature type="region of interest" description="Disordered" evidence="1">
    <location>
        <begin position="1"/>
        <end position="73"/>
    </location>
</feature>
<dbReference type="Proteomes" id="UP001321749">
    <property type="component" value="Unassembled WGS sequence"/>
</dbReference>
<dbReference type="AlphaFoldDB" id="A0AAV9HAJ4"/>
<feature type="region of interest" description="Disordered" evidence="1">
    <location>
        <begin position="93"/>
        <end position="112"/>
    </location>
</feature>
<keyword evidence="3" id="KW-1185">Reference proteome</keyword>
<feature type="compositionally biased region" description="Acidic residues" evidence="1">
    <location>
        <begin position="39"/>
        <end position="49"/>
    </location>
</feature>
<organism evidence="2 3">
    <name type="scientific">Cladorrhinum samala</name>
    <dbReference type="NCBI Taxonomy" id="585594"/>
    <lineage>
        <taxon>Eukaryota</taxon>
        <taxon>Fungi</taxon>
        <taxon>Dikarya</taxon>
        <taxon>Ascomycota</taxon>
        <taxon>Pezizomycotina</taxon>
        <taxon>Sordariomycetes</taxon>
        <taxon>Sordariomycetidae</taxon>
        <taxon>Sordariales</taxon>
        <taxon>Podosporaceae</taxon>
        <taxon>Cladorrhinum</taxon>
    </lineage>
</organism>
<reference evidence="2" key="2">
    <citation type="submission" date="2023-06" db="EMBL/GenBank/DDBJ databases">
        <authorList>
            <consortium name="Lawrence Berkeley National Laboratory"/>
            <person name="Mondo S.J."/>
            <person name="Hensen N."/>
            <person name="Bonometti L."/>
            <person name="Westerberg I."/>
            <person name="Brannstrom I.O."/>
            <person name="Guillou S."/>
            <person name="Cros-Aarteil S."/>
            <person name="Calhoun S."/>
            <person name="Haridas S."/>
            <person name="Kuo A."/>
            <person name="Pangilinan J."/>
            <person name="Riley R."/>
            <person name="Labutti K."/>
            <person name="Andreopoulos B."/>
            <person name="Lipzen A."/>
            <person name="Chen C."/>
            <person name="Yanf M."/>
            <person name="Daum C."/>
            <person name="Ng V."/>
            <person name="Clum A."/>
            <person name="Steindorff A."/>
            <person name="Ohm R."/>
            <person name="Martin F."/>
            <person name="Silar P."/>
            <person name="Natvig D."/>
            <person name="Lalanne C."/>
            <person name="Gautier V."/>
            <person name="Ament-Velasquez S.L."/>
            <person name="Kruys A."/>
            <person name="Hutchinson M.I."/>
            <person name="Powell A.J."/>
            <person name="Barry K."/>
            <person name="Miller A.N."/>
            <person name="Grigoriev I.V."/>
            <person name="Debuchy R."/>
            <person name="Gladieux P."/>
            <person name="Thoren M.H."/>
            <person name="Johannesson H."/>
        </authorList>
    </citation>
    <scope>NUCLEOTIDE SEQUENCE</scope>
    <source>
        <strain evidence="2">PSN324</strain>
    </source>
</reference>